<dbReference type="EMBL" id="CAXAMN010007557">
    <property type="protein sequence ID" value="CAK9021913.1"/>
    <property type="molecule type" value="Genomic_DNA"/>
</dbReference>
<keyword evidence="11" id="KW-0325">Glycoprotein</keyword>
<evidence type="ECO:0000259" key="16">
    <source>
        <dbReference type="Pfam" id="PF00520"/>
    </source>
</evidence>
<evidence type="ECO:0000256" key="6">
    <source>
        <dbReference type="ARBA" id="ARBA00022837"/>
    </source>
</evidence>
<evidence type="ECO:0000313" key="17">
    <source>
        <dbReference type="EMBL" id="CAK9021913.1"/>
    </source>
</evidence>
<name>A0ABP0K561_9DINO</name>
<keyword evidence="3" id="KW-0109">Calcium transport</keyword>
<evidence type="ECO:0000256" key="9">
    <source>
        <dbReference type="ARBA" id="ARBA00023065"/>
    </source>
</evidence>
<keyword evidence="5 14" id="KW-0812">Transmembrane</keyword>
<keyword evidence="10 14" id="KW-0472">Membrane</keyword>
<dbReference type="InterPro" id="IPR050599">
    <property type="entry name" value="VDCC_alpha-1_subunit"/>
</dbReference>
<accession>A0ABP0K561</accession>
<evidence type="ECO:0000256" key="11">
    <source>
        <dbReference type="ARBA" id="ARBA00023180"/>
    </source>
</evidence>
<evidence type="ECO:0000256" key="8">
    <source>
        <dbReference type="ARBA" id="ARBA00022989"/>
    </source>
</evidence>
<dbReference type="SUPFAM" id="SSF81324">
    <property type="entry name" value="Voltage-gated potassium channels"/>
    <property type="match status" value="1"/>
</dbReference>
<feature type="region of interest" description="Disordered" evidence="13">
    <location>
        <begin position="353"/>
        <end position="449"/>
    </location>
</feature>
<dbReference type="InterPro" id="IPR027359">
    <property type="entry name" value="Volt_channel_dom_sf"/>
</dbReference>
<keyword evidence="8 14" id="KW-1133">Transmembrane helix</keyword>
<keyword evidence="9" id="KW-0406">Ion transport</keyword>
<feature type="transmembrane region" description="Helical" evidence="14">
    <location>
        <begin position="32"/>
        <end position="55"/>
    </location>
</feature>
<reference evidence="17 18" key="1">
    <citation type="submission" date="2024-02" db="EMBL/GenBank/DDBJ databases">
        <authorList>
            <person name="Chen Y."/>
            <person name="Shah S."/>
            <person name="Dougan E. K."/>
            <person name="Thang M."/>
            <person name="Chan C."/>
        </authorList>
    </citation>
    <scope>NUCLEOTIDE SEQUENCE [LARGE SCALE GENOMIC DNA]</scope>
</reference>
<dbReference type="InterPro" id="IPR005821">
    <property type="entry name" value="Ion_trans_dom"/>
</dbReference>
<feature type="transmembrane region" description="Helical" evidence="14">
    <location>
        <begin position="140"/>
        <end position="162"/>
    </location>
</feature>
<comment type="caution">
    <text evidence="17">The sequence shown here is derived from an EMBL/GenBank/DDBJ whole genome shotgun (WGS) entry which is preliminary data.</text>
</comment>
<sequence>MGLAILANAILMGVQADLAVHSARTGELEPPAVRAVAVVLGVIFTVELVLRIFAFRLDFFTKPGWKWNIFDFTLVFLQISEEVVTAVVYTDSTSRTVNLSFMRILRVLRLVRIVRLVRVLRLIRELRTLVESIASTMTSLLWTVVLLLLLIFVVGICFTQVVADVATESPQLLQEGTDTFEFYGSLMRSVMSLYQSITSGVSWREASVPLERHSAVMGLVFAVYIAFAALAMLNVITGVFVESAMASAREENTVTVVSRMREIVHQMKIGESDPERSEHIGAVFHVETPRDRTFFASPPGIFTPLSSGQMTWEQFEGQLDNPVMEAGRNRMAKTGTKTALGRLAHMHQLSASKLPLDLPRPPPAATLPPPPGGPREGSNRRPPPTANQEERRRSFDSGVAPRWSDGATAERRRSDEAYFKSIDLSVTEARSRRLGARRDGDERGVRDKV</sequence>
<dbReference type="Proteomes" id="UP001642484">
    <property type="component" value="Unassembled WGS sequence"/>
</dbReference>
<evidence type="ECO:0000256" key="5">
    <source>
        <dbReference type="ARBA" id="ARBA00022692"/>
    </source>
</evidence>
<feature type="compositionally biased region" description="Basic and acidic residues" evidence="13">
    <location>
        <begin position="436"/>
        <end position="449"/>
    </location>
</feature>
<feature type="chain" id="PRO_5046846747" description="Ion transport domain-containing protein" evidence="15">
    <location>
        <begin position="17"/>
        <end position="449"/>
    </location>
</feature>
<keyword evidence="4" id="KW-0107">Calcium channel</keyword>
<evidence type="ECO:0000256" key="4">
    <source>
        <dbReference type="ARBA" id="ARBA00022673"/>
    </source>
</evidence>
<evidence type="ECO:0000313" key="18">
    <source>
        <dbReference type="Proteomes" id="UP001642484"/>
    </source>
</evidence>
<feature type="compositionally biased region" description="Pro residues" evidence="13">
    <location>
        <begin position="358"/>
        <end position="373"/>
    </location>
</feature>
<keyword evidence="18" id="KW-1185">Reference proteome</keyword>
<proteinExistence type="predicted"/>
<comment type="subcellular location">
    <subcellularLocation>
        <location evidence="1">Membrane</location>
        <topology evidence="1">Multi-pass membrane protein</topology>
    </subcellularLocation>
</comment>
<feature type="signal peptide" evidence="15">
    <location>
        <begin position="1"/>
        <end position="16"/>
    </location>
</feature>
<dbReference type="PANTHER" id="PTHR45628:SF7">
    <property type="entry name" value="VOLTAGE-DEPENDENT CALCIUM CHANNEL TYPE A SUBUNIT ALPHA-1"/>
    <property type="match status" value="1"/>
</dbReference>
<protein>
    <recommendedName>
        <fullName evidence="16">Ion transport domain-containing protein</fullName>
    </recommendedName>
</protein>
<evidence type="ECO:0000256" key="14">
    <source>
        <dbReference type="SAM" id="Phobius"/>
    </source>
</evidence>
<evidence type="ECO:0000256" key="2">
    <source>
        <dbReference type="ARBA" id="ARBA00022448"/>
    </source>
</evidence>
<keyword evidence="15" id="KW-0732">Signal</keyword>
<evidence type="ECO:0000256" key="3">
    <source>
        <dbReference type="ARBA" id="ARBA00022568"/>
    </source>
</evidence>
<feature type="domain" description="Ion transport" evidence="16">
    <location>
        <begin position="3"/>
        <end position="243"/>
    </location>
</feature>
<gene>
    <name evidence="17" type="ORF">CCMP2556_LOCUS14619</name>
</gene>
<feature type="compositionally biased region" description="Basic and acidic residues" evidence="13">
    <location>
        <begin position="408"/>
        <end position="418"/>
    </location>
</feature>
<evidence type="ECO:0000256" key="12">
    <source>
        <dbReference type="ARBA" id="ARBA00023303"/>
    </source>
</evidence>
<feature type="transmembrane region" description="Helical" evidence="14">
    <location>
        <begin position="215"/>
        <end position="241"/>
    </location>
</feature>
<keyword evidence="2" id="KW-0813">Transport</keyword>
<evidence type="ECO:0000256" key="15">
    <source>
        <dbReference type="SAM" id="SignalP"/>
    </source>
</evidence>
<keyword evidence="7" id="KW-0851">Voltage-gated channel</keyword>
<keyword evidence="6" id="KW-0106">Calcium</keyword>
<keyword evidence="12" id="KW-0407">Ion channel</keyword>
<evidence type="ECO:0000256" key="10">
    <source>
        <dbReference type="ARBA" id="ARBA00023136"/>
    </source>
</evidence>
<organism evidence="17 18">
    <name type="scientific">Durusdinium trenchii</name>
    <dbReference type="NCBI Taxonomy" id="1381693"/>
    <lineage>
        <taxon>Eukaryota</taxon>
        <taxon>Sar</taxon>
        <taxon>Alveolata</taxon>
        <taxon>Dinophyceae</taxon>
        <taxon>Suessiales</taxon>
        <taxon>Symbiodiniaceae</taxon>
        <taxon>Durusdinium</taxon>
    </lineage>
</organism>
<dbReference type="Gene3D" id="1.20.120.350">
    <property type="entry name" value="Voltage-gated potassium channels. Chain C"/>
    <property type="match status" value="1"/>
</dbReference>
<evidence type="ECO:0000256" key="7">
    <source>
        <dbReference type="ARBA" id="ARBA00022882"/>
    </source>
</evidence>
<evidence type="ECO:0000256" key="13">
    <source>
        <dbReference type="SAM" id="MobiDB-lite"/>
    </source>
</evidence>
<dbReference type="Gene3D" id="1.10.287.70">
    <property type="match status" value="1"/>
</dbReference>
<evidence type="ECO:0000256" key="1">
    <source>
        <dbReference type="ARBA" id="ARBA00004141"/>
    </source>
</evidence>
<dbReference type="Pfam" id="PF00520">
    <property type="entry name" value="Ion_trans"/>
    <property type="match status" value="1"/>
</dbReference>
<dbReference type="PANTHER" id="PTHR45628">
    <property type="entry name" value="VOLTAGE-DEPENDENT CALCIUM CHANNEL TYPE A SUBUNIT ALPHA-1"/>
    <property type="match status" value="1"/>
</dbReference>